<feature type="domain" description="Histidine kinase" evidence="9">
    <location>
        <begin position="244"/>
        <end position="488"/>
    </location>
</feature>
<evidence type="ECO:0000256" key="4">
    <source>
        <dbReference type="ARBA" id="ARBA00022553"/>
    </source>
</evidence>
<dbReference type="SMART" id="SM00387">
    <property type="entry name" value="HATPase_c"/>
    <property type="match status" value="1"/>
</dbReference>
<dbReference type="SUPFAM" id="SSF55874">
    <property type="entry name" value="ATPase domain of HSP90 chaperone/DNA topoisomerase II/histidine kinase"/>
    <property type="match status" value="1"/>
</dbReference>
<dbReference type="EMBL" id="FQZO01000005">
    <property type="protein sequence ID" value="SHJ47567.1"/>
    <property type="molecule type" value="Genomic_DNA"/>
</dbReference>
<dbReference type="InterPro" id="IPR010559">
    <property type="entry name" value="Sig_transdc_His_kin_internal"/>
</dbReference>
<evidence type="ECO:0000256" key="8">
    <source>
        <dbReference type="SAM" id="Phobius"/>
    </source>
</evidence>
<proteinExistence type="predicted"/>
<evidence type="ECO:0000256" key="3">
    <source>
        <dbReference type="ARBA" id="ARBA00012438"/>
    </source>
</evidence>
<dbReference type="PROSITE" id="PS50885">
    <property type="entry name" value="HAMP"/>
    <property type="match status" value="1"/>
</dbReference>
<dbReference type="Gene3D" id="3.30.565.10">
    <property type="entry name" value="Histidine kinase-like ATPase, C-terminal domain"/>
    <property type="match status" value="1"/>
</dbReference>
<keyword evidence="5" id="KW-0808">Transferase</keyword>
<keyword evidence="12" id="KW-1185">Reference proteome</keyword>
<dbReference type="Pfam" id="PF06580">
    <property type="entry name" value="His_kinase"/>
    <property type="match status" value="1"/>
</dbReference>
<dbReference type="STRING" id="1121298.SAMN05444401_3146"/>
<dbReference type="PANTHER" id="PTHR34220:SF7">
    <property type="entry name" value="SENSOR HISTIDINE KINASE YPDA"/>
    <property type="match status" value="1"/>
</dbReference>
<dbReference type="CDD" id="cd06225">
    <property type="entry name" value="HAMP"/>
    <property type="match status" value="1"/>
</dbReference>
<reference evidence="11 12" key="1">
    <citation type="submission" date="2016-11" db="EMBL/GenBank/DDBJ databases">
        <authorList>
            <person name="Jaros S."/>
            <person name="Januszkiewicz K."/>
            <person name="Wedrychowicz H."/>
        </authorList>
    </citation>
    <scope>NUCLEOTIDE SEQUENCE [LARGE SCALE GENOMIC DNA]</scope>
    <source>
        <strain evidence="11 12">DSM 21864</strain>
    </source>
</reference>
<dbReference type="InterPro" id="IPR003594">
    <property type="entry name" value="HATPase_dom"/>
</dbReference>
<dbReference type="Proteomes" id="UP000184080">
    <property type="component" value="Unassembled WGS sequence"/>
</dbReference>
<comment type="catalytic activity">
    <reaction evidence="1">
        <text>ATP + protein L-histidine = ADP + protein N-phospho-L-histidine.</text>
        <dbReference type="EC" id="2.7.13.3"/>
    </reaction>
</comment>
<dbReference type="Gene3D" id="6.10.340.10">
    <property type="match status" value="1"/>
</dbReference>
<dbReference type="EC" id="2.7.13.3" evidence="3"/>
<evidence type="ECO:0000313" key="12">
    <source>
        <dbReference type="Proteomes" id="UP000184080"/>
    </source>
</evidence>
<dbReference type="InterPro" id="IPR036890">
    <property type="entry name" value="HATPase_C_sf"/>
</dbReference>
<evidence type="ECO:0000259" key="9">
    <source>
        <dbReference type="PROSITE" id="PS50109"/>
    </source>
</evidence>
<evidence type="ECO:0000256" key="1">
    <source>
        <dbReference type="ARBA" id="ARBA00000085"/>
    </source>
</evidence>
<gene>
    <name evidence="11" type="ORF">SAMN05444401_3146</name>
</gene>
<dbReference type="AlphaFoldDB" id="A0A1M6JLI4"/>
<evidence type="ECO:0000259" key="10">
    <source>
        <dbReference type="PROSITE" id="PS50885"/>
    </source>
</evidence>
<dbReference type="InterPro" id="IPR003660">
    <property type="entry name" value="HAMP_dom"/>
</dbReference>
<feature type="domain" description="HAMP" evidence="10">
    <location>
        <begin position="201"/>
        <end position="254"/>
    </location>
</feature>
<dbReference type="InterPro" id="IPR005467">
    <property type="entry name" value="His_kinase_dom"/>
</dbReference>
<sequence length="493" mass="56736">MNYRSLRIRLLGFIAIALISIISVNIYSVLRIRSLENQYNDMINKMFIINNINKEINSSKVYLEKYFLTKTDSDLKNYISHYEIASDNVKKLDNYKLSEGAYLVKDLKNTVESYLESSQNAILVFYIYDRGEEFYRNLQETREITTFINEYSLKIQDEYLKYNEQLYKNISENNTRKNIILLISVALMLLCASAFAMLMTRDITEPLNHLTELSKKVAAGEFHVPKLEKPEIYELQVVTEGFNTMVEDINKLINEIQGKAAIEQKLKDEELKNLLAQNMLKESRLKMLQSQINPHFLFNTLNAIVLTAVEEGAYDTEQMINSVAVLLRYSLNMIDHVTTIGEEFEIIKEYLFLQKIRFGDRVKFNINLDDDILNIKIPGMILQPLVENALTHGIEGKEEGGIINIEAISIRKHCIIKIEDNGVGMKEEKVKDILKGNEVSKMAGYSTGLGVGNVINRLRIFFGDEDVITILSKENQGTKIYVKIPLEEMNLNV</sequence>
<keyword evidence="7" id="KW-0902">Two-component regulatory system</keyword>
<keyword evidence="6 11" id="KW-0418">Kinase</keyword>
<dbReference type="OrthoDB" id="9809348at2"/>
<dbReference type="PROSITE" id="PS50109">
    <property type="entry name" value="HIS_KIN"/>
    <property type="match status" value="1"/>
</dbReference>
<accession>A0A1M6JLI4</accession>
<keyword evidence="8" id="KW-0472">Membrane</keyword>
<dbReference type="Pfam" id="PF00672">
    <property type="entry name" value="HAMP"/>
    <property type="match status" value="1"/>
</dbReference>
<name>A0A1M6JLI4_9CLOT</name>
<dbReference type="GO" id="GO:0016020">
    <property type="term" value="C:membrane"/>
    <property type="evidence" value="ECO:0007669"/>
    <property type="project" value="UniProtKB-SubCell"/>
</dbReference>
<dbReference type="InterPro" id="IPR050640">
    <property type="entry name" value="Bact_2-comp_sensor_kinase"/>
</dbReference>
<dbReference type="Pfam" id="PF02518">
    <property type="entry name" value="HATPase_c"/>
    <property type="match status" value="1"/>
</dbReference>
<feature type="transmembrane region" description="Helical" evidence="8">
    <location>
        <begin position="179"/>
        <end position="199"/>
    </location>
</feature>
<evidence type="ECO:0000256" key="5">
    <source>
        <dbReference type="ARBA" id="ARBA00022679"/>
    </source>
</evidence>
<dbReference type="PANTHER" id="PTHR34220">
    <property type="entry name" value="SENSOR HISTIDINE KINASE YPDA"/>
    <property type="match status" value="1"/>
</dbReference>
<comment type="subcellular location">
    <subcellularLocation>
        <location evidence="2">Membrane</location>
    </subcellularLocation>
</comment>
<evidence type="ECO:0000256" key="7">
    <source>
        <dbReference type="ARBA" id="ARBA00023012"/>
    </source>
</evidence>
<organism evidence="11 12">
    <name type="scientific">Clostridium amylolyticum</name>
    <dbReference type="NCBI Taxonomy" id="1121298"/>
    <lineage>
        <taxon>Bacteria</taxon>
        <taxon>Bacillati</taxon>
        <taxon>Bacillota</taxon>
        <taxon>Clostridia</taxon>
        <taxon>Eubacteriales</taxon>
        <taxon>Clostridiaceae</taxon>
        <taxon>Clostridium</taxon>
    </lineage>
</organism>
<evidence type="ECO:0000256" key="6">
    <source>
        <dbReference type="ARBA" id="ARBA00022777"/>
    </source>
</evidence>
<feature type="transmembrane region" description="Helical" evidence="8">
    <location>
        <begin position="6"/>
        <end position="30"/>
    </location>
</feature>
<protein>
    <recommendedName>
        <fullName evidence="3">histidine kinase</fullName>
        <ecNumber evidence="3">2.7.13.3</ecNumber>
    </recommendedName>
</protein>
<dbReference type="RefSeq" id="WP_073008743.1">
    <property type="nucleotide sequence ID" value="NZ_FQZO01000005.1"/>
</dbReference>
<dbReference type="GO" id="GO:0000155">
    <property type="term" value="F:phosphorelay sensor kinase activity"/>
    <property type="evidence" value="ECO:0007669"/>
    <property type="project" value="InterPro"/>
</dbReference>
<dbReference type="SMART" id="SM00304">
    <property type="entry name" value="HAMP"/>
    <property type="match status" value="1"/>
</dbReference>
<keyword evidence="4" id="KW-0597">Phosphoprotein</keyword>
<keyword evidence="8" id="KW-0812">Transmembrane</keyword>
<keyword evidence="8" id="KW-1133">Transmembrane helix</keyword>
<evidence type="ECO:0000256" key="2">
    <source>
        <dbReference type="ARBA" id="ARBA00004370"/>
    </source>
</evidence>
<evidence type="ECO:0000313" key="11">
    <source>
        <dbReference type="EMBL" id="SHJ47567.1"/>
    </source>
</evidence>